<evidence type="ECO:0000313" key="11">
    <source>
        <dbReference type="Proteomes" id="UP000596145"/>
    </source>
</evidence>
<dbReference type="Pfam" id="PF00702">
    <property type="entry name" value="Hydrolase"/>
    <property type="match status" value="1"/>
</dbReference>
<evidence type="ECO:0000259" key="8">
    <source>
        <dbReference type="Pfam" id="PF00122"/>
    </source>
</evidence>
<dbReference type="PANTHER" id="PTHR43520:SF8">
    <property type="entry name" value="P-TYPE CU(+) TRANSPORTER"/>
    <property type="match status" value="1"/>
</dbReference>
<evidence type="ECO:0000256" key="7">
    <source>
        <dbReference type="SAM" id="Phobius"/>
    </source>
</evidence>
<dbReference type="EMBL" id="CP066007">
    <property type="protein sequence ID" value="QQB46522.1"/>
    <property type="molecule type" value="Genomic_DNA"/>
</dbReference>
<dbReference type="SUPFAM" id="SSF55008">
    <property type="entry name" value="HMA, heavy metal-associated domain"/>
    <property type="match status" value="1"/>
</dbReference>
<dbReference type="GO" id="GO:0005886">
    <property type="term" value="C:plasma membrane"/>
    <property type="evidence" value="ECO:0007669"/>
    <property type="project" value="UniProtKB-SubCell"/>
</dbReference>
<dbReference type="InterPro" id="IPR001757">
    <property type="entry name" value="P_typ_ATPase"/>
</dbReference>
<feature type="transmembrane region" description="Helical" evidence="7">
    <location>
        <begin position="201"/>
        <end position="220"/>
    </location>
</feature>
<dbReference type="InterPro" id="IPR008250">
    <property type="entry name" value="ATPase_P-typ_transduc_dom_A_sf"/>
</dbReference>
<dbReference type="Pfam" id="PF00122">
    <property type="entry name" value="E1-E2_ATPase"/>
    <property type="match status" value="1"/>
</dbReference>
<dbReference type="Gene3D" id="2.70.150.10">
    <property type="entry name" value="Calcium-transporting ATPase, cytoplasmic transduction domain A"/>
    <property type="match status" value="1"/>
</dbReference>
<dbReference type="InterPro" id="IPR023299">
    <property type="entry name" value="ATPase_P-typ_cyto_dom_N"/>
</dbReference>
<evidence type="ECO:0000256" key="4">
    <source>
        <dbReference type="ARBA" id="ARBA00022967"/>
    </source>
</evidence>
<evidence type="ECO:0000256" key="5">
    <source>
        <dbReference type="ARBA" id="ARBA00022989"/>
    </source>
</evidence>
<dbReference type="OrthoDB" id="4423159at2"/>
<organism evidence="9 11">
    <name type="scientific">Corynebacterium glucuronolyticum</name>
    <dbReference type="NCBI Taxonomy" id="39791"/>
    <lineage>
        <taxon>Bacteria</taxon>
        <taxon>Bacillati</taxon>
        <taxon>Actinomycetota</taxon>
        <taxon>Actinomycetes</taxon>
        <taxon>Mycobacteriales</taxon>
        <taxon>Corynebacteriaceae</taxon>
        <taxon>Corynebacterium</taxon>
    </lineage>
</organism>
<keyword evidence="3" id="KW-0479">Metal-binding</keyword>
<feature type="transmembrane region" description="Helical" evidence="7">
    <location>
        <begin position="494"/>
        <end position="519"/>
    </location>
</feature>
<dbReference type="EMBL" id="CP069534">
    <property type="protein sequence ID" value="QRP71010.1"/>
    <property type="molecule type" value="Genomic_DNA"/>
</dbReference>
<feature type="transmembrane region" description="Helical" evidence="7">
    <location>
        <begin position="226"/>
        <end position="246"/>
    </location>
</feature>
<dbReference type="Proteomes" id="UP000617681">
    <property type="component" value="Chromosome"/>
</dbReference>
<dbReference type="CDD" id="cd00371">
    <property type="entry name" value="HMA"/>
    <property type="match status" value="1"/>
</dbReference>
<dbReference type="GO" id="GO:0005524">
    <property type="term" value="F:ATP binding"/>
    <property type="evidence" value="ECO:0007669"/>
    <property type="project" value="InterPro"/>
</dbReference>
<dbReference type="InterPro" id="IPR036163">
    <property type="entry name" value="HMA_dom_sf"/>
</dbReference>
<feature type="transmembrane region" description="Helical" evidence="7">
    <location>
        <begin position="467"/>
        <end position="488"/>
    </location>
</feature>
<dbReference type="Proteomes" id="UP000596145">
    <property type="component" value="Chromosome"/>
</dbReference>
<feature type="transmembrane region" description="Helical" evidence="7">
    <location>
        <begin position="309"/>
        <end position="327"/>
    </location>
</feature>
<dbReference type="Gene3D" id="3.40.1110.10">
    <property type="entry name" value="Calcium-transporting ATPase, cytoplasmic domain N"/>
    <property type="match status" value="1"/>
</dbReference>
<dbReference type="SUPFAM" id="SSF56784">
    <property type="entry name" value="HAD-like"/>
    <property type="match status" value="1"/>
</dbReference>
<dbReference type="InterPro" id="IPR023214">
    <property type="entry name" value="HAD_sf"/>
</dbReference>
<dbReference type="GO" id="GO:0005507">
    <property type="term" value="F:copper ion binding"/>
    <property type="evidence" value="ECO:0007669"/>
    <property type="project" value="TreeGrafter"/>
</dbReference>
<feature type="transmembrane region" description="Helical" evidence="7">
    <location>
        <begin position="267"/>
        <end position="289"/>
    </location>
</feature>
<dbReference type="GO" id="GO:0043682">
    <property type="term" value="F:P-type divalent copper transporter activity"/>
    <property type="evidence" value="ECO:0007669"/>
    <property type="project" value="TreeGrafter"/>
</dbReference>
<keyword evidence="6 7" id="KW-0472">Membrane</keyword>
<keyword evidence="4" id="KW-1278">Translocase</keyword>
<evidence type="ECO:0000256" key="6">
    <source>
        <dbReference type="ARBA" id="ARBA00023136"/>
    </source>
</evidence>
<dbReference type="GO" id="GO:0016887">
    <property type="term" value="F:ATP hydrolysis activity"/>
    <property type="evidence" value="ECO:0007669"/>
    <property type="project" value="InterPro"/>
</dbReference>
<accession>A0A7T4EFQ0</accession>
<dbReference type="RefSeq" id="WP_005390652.1">
    <property type="nucleotide sequence ID" value="NZ_CP066007.1"/>
</dbReference>
<dbReference type="GO" id="GO:0055070">
    <property type="term" value="P:copper ion homeostasis"/>
    <property type="evidence" value="ECO:0007669"/>
    <property type="project" value="TreeGrafter"/>
</dbReference>
<dbReference type="SUPFAM" id="SSF81653">
    <property type="entry name" value="Calcium ATPase, transduction domain A"/>
    <property type="match status" value="1"/>
</dbReference>
<comment type="subcellular location">
    <subcellularLocation>
        <location evidence="1">Cell membrane</location>
        <topology evidence="1">Multi-pass membrane protein</topology>
    </subcellularLocation>
</comment>
<dbReference type="InterPro" id="IPR059000">
    <property type="entry name" value="ATPase_P-type_domA"/>
</dbReference>
<dbReference type="AlphaFoldDB" id="A0A7T4EFQ0"/>
<evidence type="ECO:0000313" key="9">
    <source>
        <dbReference type="EMBL" id="QQB46522.1"/>
    </source>
</evidence>
<proteinExistence type="predicted"/>
<dbReference type="NCBIfam" id="TIGR01494">
    <property type="entry name" value="ATPase_P-type"/>
    <property type="match status" value="1"/>
</dbReference>
<evidence type="ECO:0000256" key="2">
    <source>
        <dbReference type="ARBA" id="ARBA00022692"/>
    </source>
</evidence>
<feature type="transmembrane region" description="Helical" evidence="7">
    <location>
        <begin position="818"/>
        <end position="841"/>
    </location>
</feature>
<dbReference type="Gene3D" id="3.40.50.1000">
    <property type="entry name" value="HAD superfamily/HAD-like"/>
    <property type="match status" value="1"/>
</dbReference>
<keyword evidence="2 7" id="KW-0812">Transmembrane</keyword>
<dbReference type="GeneID" id="92759166"/>
<gene>
    <name evidence="9" type="ORF">I6I10_00755</name>
    <name evidence="10" type="ORF">I6J21_02290</name>
</gene>
<evidence type="ECO:0000256" key="3">
    <source>
        <dbReference type="ARBA" id="ARBA00022723"/>
    </source>
</evidence>
<protein>
    <submittedName>
        <fullName evidence="9">HAD-IC family P-type ATPase</fullName>
    </submittedName>
</protein>
<dbReference type="PANTHER" id="PTHR43520">
    <property type="entry name" value="ATP7, ISOFORM B"/>
    <property type="match status" value="1"/>
</dbReference>
<evidence type="ECO:0000256" key="1">
    <source>
        <dbReference type="ARBA" id="ARBA00004651"/>
    </source>
</evidence>
<dbReference type="InterPro" id="IPR036412">
    <property type="entry name" value="HAD-like_sf"/>
</dbReference>
<reference evidence="9 11" key="1">
    <citation type="submission" date="2020-12" db="EMBL/GenBank/DDBJ databases">
        <title>FDA dAtabase for Regulatory Grade micrObial Sequences (FDA-ARGOS): Supporting development and validation of Infectious Disease Dx tests.</title>
        <authorList>
            <person name="Sproer C."/>
            <person name="Gronow S."/>
            <person name="Severitt S."/>
            <person name="Schroder I."/>
            <person name="Tallon L."/>
            <person name="Sadzewicz L."/>
            <person name="Zhao X."/>
            <person name="Boylan J."/>
            <person name="Ott S."/>
            <person name="Bowen H."/>
            <person name="Vavikolanu K."/>
            <person name="Mehta A."/>
            <person name="Aluvathingal J."/>
            <person name="Nadendla S."/>
            <person name="Lowell S."/>
            <person name="Myers T."/>
            <person name="Yan Y."/>
            <person name="Sichtig H."/>
        </authorList>
    </citation>
    <scope>NUCLEOTIDE SEQUENCE [LARGE SCALE GENOMIC DNA]</scope>
    <source>
        <strain evidence="9 11">FDAARGOS_1053</strain>
        <strain evidence="10">FDAARGOS_1191</strain>
    </source>
</reference>
<name>A0A7T4EFQ0_9CORY</name>
<dbReference type="SUPFAM" id="SSF81665">
    <property type="entry name" value="Calcium ATPase, transmembrane domain M"/>
    <property type="match status" value="1"/>
</dbReference>
<keyword evidence="5 7" id="KW-1133">Transmembrane helix</keyword>
<dbReference type="InterPro" id="IPR023298">
    <property type="entry name" value="ATPase_P-typ_TM_dom_sf"/>
</dbReference>
<evidence type="ECO:0000313" key="10">
    <source>
        <dbReference type="EMBL" id="QRP71010.1"/>
    </source>
</evidence>
<sequence length="863" mass="94094">MTDLNSVGERIAEAKAAAAKIGIHYDRPRRHSIRVTDPDQPWRGNNLTSYGLEIEGLNNSADVSQVIRLLEESPGVQVSLNFLNSVAWVTAPDIVSPSFLIERLKESGFEAQLTPGSLQRRARHRDLSEHTRFIREHAPVGAFRRYGRLPRSEELRLQRLRSATAPERSSGFLRARHPIAHRDEATGYEVLFTARELITKWRLIISVIFTLPILIMSYSESLQFDYWQYACLALAIPVVTYCAWPFHRAALGGFRRGMSALDAASSLAIIAAFCWSIFLLACTPAGSIGWESTPSMFAYDYRRITDGELFLDVACGTTVLLLFGRILSRRTRSNLLEDWSQREVITDVPVTVVRRSHKTGKPTRTTLPISEVRNGDDIIVPTGAMIPADGYVIGGAGEVEHTFIHNGTRYRVKVNSQVFAGSLNQGGPLKIRVTKTGSQTRLAGIRRWLAQATQYSNRSTYIATKSASMLVPAALTIAVLDFGLWWLISNNLNASFASALAVLASVGPVAMALSTSLAMRLGLENCARKGILVRNTETMRKLDDVDTVIFNRVGTLATGEPTVESITAARGEDSELVLRVAGALAMESQHPASRAIVRAAREARDAGTGGDDIPHWIDVDDLTVTNAGSFVGMVTIPNKDGELVTVDAELWRPRELSELHGRLGSVAISGGAPLIVNWDGKTRGVILLHDTIKEDAEESIEDLETMGLETIMISRDIYPVARRFADTLGVSKVLAGIAPGKKDLAVRSVHTAGANVAMIGDSSVLSCLRVADVGVLFGTGESLNTKEADVVLFRDDARSIPEMMALARRVSAVADRNIVFAWAYNIAAMVASIAGVLHPMVATLLMVGSSLVIEGVSSRVRNY</sequence>
<dbReference type="InterPro" id="IPR006121">
    <property type="entry name" value="HMA_dom"/>
</dbReference>
<feature type="domain" description="P-type ATPase A" evidence="8">
    <location>
        <begin position="363"/>
        <end position="447"/>
    </location>
</feature>